<evidence type="ECO:0000313" key="8">
    <source>
        <dbReference type="Proteomes" id="UP000440614"/>
    </source>
</evidence>
<dbReference type="AlphaFoldDB" id="A0A139KXL8"/>
<dbReference type="Proteomes" id="UP001162960">
    <property type="component" value="Chromosome"/>
</dbReference>
<evidence type="ECO:0000313" key="6">
    <source>
        <dbReference type="EMBL" id="UYU93297.1"/>
    </source>
</evidence>
<dbReference type="Pfam" id="PF00754">
    <property type="entry name" value="F5_F8_type_C"/>
    <property type="match status" value="1"/>
</dbReference>
<name>A0A139KXL8_BACT4</name>
<dbReference type="EMBL" id="QSJP01000005">
    <property type="protein sequence ID" value="RHD89175.1"/>
    <property type="molecule type" value="Genomic_DNA"/>
</dbReference>
<dbReference type="RefSeq" id="WP_032850749.1">
    <property type="nucleotide sequence ID" value="NZ_CABJDH010000016.1"/>
</dbReference>
<evidence type="ECO:0000313" key="7">
    <source>
        <dbReference type="Proteomes" id="UP000284785"/>
    </source>
</evidence>
<evidence type="ECO:0000313" key="9">
    <source>
        <dbReference type="Proteomes" id="UP000460317"/>
    </source>
</evidence>
<feature type="domain" description="F5/8 type C" evidence="1">
    <location>
        <begin position="157"/>
        <end position="301"/>
    </location>
</feature>
<dbReference type="Proteomes" id="UP000488521">
    <property type="component" value="Unassembled WGS sequence"/>
</dbReference>
<dbReference type="EMBL" id="CP083685">
    <property type="protein sequence ID" value="UYU93297.1"/>
    <property type="molecule type" value="Genomic_DNA"/>
</dbReference>
<evidence type="ECO:0000313" key="10">
    <source>
        <dbReference type="Proteomes" id="UP000488521"/>
    </source>
</evidence>
<dbReference type="EMBL" id="WCSY01000001">
    <property type="protein sequence ID" value="KAB4316106.1"/>
    <property type="molecule type" value="Genomic_DNA"/>
</dbReference>
<dbReference type="InterPro" id="IPR032163">
    <property type="entry name" value="DUF4999"/>
</dbReference>
<dbReference type="Proteomes" id="UP000440614">
    <property type="component" value="Unassembled WGS sequence"/>
</dbReference>
<dbReference type="InterPro" id="IPR008979">
    <property type="entry name" value="Galactose-bd-like_sf"/>
</dbReference>
<dbReference type="Gene3D" id="2.60.120.260">
    <property type="entry name" value="Galactose-binding domain-like"/>
    <property type="match status" value="1"/>
</dbReference>
<organism evidence="5 7">
    <name type="scientific">Bacteroides thetaiotaomicron</name>
    <dbReference type="NCBI Taxonomy" id="818"/>
    <lineage>
        <taxon>Bacteria</taxon>
        <taxon>Pseudomonadati</taxon>
        <taxon>Bacteroidota</taxon>
        <taxon>Bacteroidia</taxon>
        <taxon>Bacteroidales</taxon>
        <taxon>Bacteroidaceae</taxon>
        <taxon>Bacteroides</taxon>
    </lineage>
</organism>
<evidence type="ECO:0000313" key="5">
    <source>
        <dbReference type="EMBL" id="RHD89175.1"/>
    </source>
</evidence>
<evidence type="ECO:0000313" key="4">
    <source>
        <dbReference type="EMBL" id="KAB4472671.1"/>
    </source>
</evidence>
<dbReference type="PROSITE" id="PS50022">
    <property type="entry name" value="FA58C_3"/>
    <property type="match status" value="1"/>
</dbReference>
<reference evidence="5 7" key="1">
    <citation type="submission" date="2018-08" db="EMBL/GenBank/DDBJ databases">
        <title>A genome reference for cultivated species of the human gut microbiota.</title>
        <authorList>
            <person name="Zou Y."/>
            <person name="Xue W."/>
            <person name="Luo G."/>
        </authorList>
    </citation>
    <scope>NUCLEOTIDE SEQUENCE [LARGE SCALE GENOMIC DNA]</scope>
    <source>
        <strain evidence="5 7">AM30-26</strain>
    </source>
</reference>
<proteinExistence type="predicted"/>
<gene>
    <name evidence="5" type="ORF">DW780_07405</name>
    <name evidence="4" type="ORF">GAN59_14380</name>
    <name evidence="3" type="ORF">GAN93_10410</name>
    <name evidence="2" type="ORF">GAO51_01120</name>
    <name evidence="6" type="ORF">KQP74_11790</name>
</gene>
<dbReference type="SUPFAM" id="SSF49785">
    <property type="entry name" value="Galactose-binding domain-like"/>
    <property type="match status" value="1"/>
</dbReference>
<dbReference type="Proteomes" id="UP000460317">
    <property type="component" value="Unassembled WGS sequence"/>
</dbReference>
<dbReference type="PROSITE" id="PS51257">
    <property type="entry name" value="PROKAR_LIPOPROTEIN"/>
    <property type="match status" value="1"/>
</dbReference>
<reference evidence="8 9" key="2">
    <citation type="journal article" date="2019" name="Nat. Med.">
        <title>A library of human gut bacterial isolates paired with longitudinal multiomics data enables mechanistic microbiome research.</title>
        <authorList>
            <person name="Poyet M."/>
            <person name="Groussin M."/>
            <person name="Gibbons S.M."/>
            <person name="Avila-Pacheco J."/>
            <person name="Jiang X."/>
            <person name="Kearney S.M."/>
            <person name="Perrotta A.R."/>
            <person name="Berdy B."/>
            <person name="Zhao S."/>
            <person name="Lieberman T.D."/>
            <person name="Swanson P.K."/>
            <person name="Smith M."/>
            <person name="Roesemann S."/>
            <person name="Alexander J.E."/>
            <person name="Rich S.A."/>
            <person name="Livny J."/>
            <person name="Vlamakis H."/>
            <person name="Clish C."/>
            <person name="Bullock K."/>
            <person name="Deik A."/>
            <person name="Scott J."/>
            <person name="Pierce K.A."/>
            <person name="Xavier R.J."/>
            <person name="Alm E.J."/>
        </authorList>
    </citation>
    <scope>NUCLEOTIDE SEQUENCE [LARGE SCALE GENOMIC DNA]</scope>
    <source>
        <strain evidence="4 10">BIOML-A156</strain>
        <strain evidence="3 9">BIOML-A165</strain>
        <strain evidence="2 8">BIOML-A188</strain>
    </source>
</reference>
<accession>A0A139KXL8</accession>
<evidence type="ECO:0000313" key="2">
    <source>
        <dbReference type="EMBL" id="KAB4316106.1"/>
    </source>
</evidence>
<dbReference type="Proteomes" id="UP000284785">
    <property type="component" value="Unassembled WGS sequence"/>
</dbReference>
<evidence type="ECO:0000313" key="3">
    <source>
        <dbReference type="EMBL" id="KAB4452520.1"/>
    </source>
</evidence>
<dbReference type="EMBL" id="WCSB01000008">
    <property type="protein sequence ID" value="KAB4452520.1"/>
    <property type="molecule type" value="Genomic_DNA"/>
</dbReference>
<dbReference type="EMBL" id="WCRS01000010">
    <property type="protein sequence ID" value="KAB4472671.1"/>
    <property type="molecule type" value="Genomic_DNA"/>
</dbReference>
<reference evidence="6" key="3">
    <citation type="submission" date="2021-06" db="EMBL/GenBank/DDBJ databases">
        <title>Interrogation of the integrated mobile genetic elements in gut-associated Bacteroides with a consensus prediction approach.</title>
        <authorList>
            <person name="Campbell D.E."/>
            <person name="Leigh J.R."/>
            <person name="Kim T."/>
            <person name="England W."/>
            <person name="Whitaker R.J."/>
            <person name="Degnan P.H."/>
        </authorList>
    </citation>
    <scope>NUCLEOTIDE SEQUENCE</scope>
    <source>
        <strain evidence="6">VPI-3443</strain>
    </source>
</reference>
<protein>
    <submittedName>
        <fullName evidence="5">Carbohydrate-binding protein</fullName>
    </submittedName>
    <submittedName>
        <fullName evidence="6">Discoidin domain-containing protein</fullName>
    </submittedName>
</protein>
<sequence>MNKVFQSIIITLMSAMIPFFSSCSDDDSVNEWDMSYVSLLPADYLRPTPSFTLKHVEEEGIEGSVEFQFMATTQKAVAQDINVNIDATCDGISADKINLTSKTAVIKANATASEPITLSITDWDELESIKGEANYTLRIKITGIESTATDVANAAYYQEIVLKISKSAERKKENVLLTNAKDWIFTFMEGVENPESNSVAGTGSSDVATNGIPFWLTVDLKTVKTLTGIQTRHWGAGYAPTKVEIFTSEDGEKWVSIGQWTTKGGTQTITFEESVKTRYLKYQMITVPGRVDITRFYIYSWE</sequence>
<evidence type="ECO:0000259" key="1">
    <source>
        <dbReference type="PROSITE" id="PS50022"/>
    </source>
</evidence>
<dbReference type="Pfam" id="PF16390">
    <property type="entry name" value="DUF4999"/>
    <property type="match status" value="1"/>
</dbReference>
<dbReference type="InterPro" id="IPR000421">
    <property type="entry name" value="FA58C"/>
</dbReference>